<evidence type="ECO:0000313" key="3">
    <source>
        <dbReference type="Proteomes" id="UP000308267"/>
    </source>
</evidence>
<feature type="region of interest" description="Disordered" evidence="1">
    <location>
        <begin position="1"/>
        <end position="55"/>
    </location>
</feature>
<protein>
    <submittedName>
        <fullName evidence="2">Uncharacterized protein</fullName>
    </submittedName>
</protein>
<keyword evidence="3" id="KW-1185">Reference proteome</keyword>
<comment type="caution">
    <text evidence="2">The sequence shown here is derived from an EMBL/GenBank/DDBJ whole genome shotgun (WGS) entry which is preliminary data.</text>
</comment>
<evidence type="ECO:0000256" key="1">
    <source>
        <dbReference type="SAM" id="MobiDB-lite"/>
    </source>
</evidence>
<dbReference type="EMBL" id="SJOL01005699">
    <property type="protein sequence ID" value="TGZ69916.1"/>
    <property type="molecule type" value="Genomic_DNA"/>
</dbReference>
<proteinExistence type="predicted"/>
<gene>
    <name evidence="2" type="ORF">CRM22_003461</name>
</gene>
<evidence type="ECO:0000313" key="2">
    <source>
        <dbReference type="EMBL" id="TGZ69916.1"/>
    </source>
</evidence>
<accession>A0A4S2M1M1</accession>
<name>A0A4S2M1M1_OPIFE</name>
<reference evidence="2 3" key="1">
    <citation type="journal article" date="2019" name="BMC Genomics">
        <title>New insights from Opisthorchis felineus genome: update on genomics of the epidemiologically important liver flukes.</title>
        <authorList>
            <person name="Ershov N.I."/>
            <person name="Mordvinov V.A."/>
            <person name="Prokhortchouk E.B."/>
            <person name="Pakharukova M.Y."/>
            <person name="Gunbin K.V."/>
            <person name="Ustyantsev K."/>
            <person name="Genaev M.A."/>
            <person name="Blinov A.G."/>
            <person name="Mazur A."/>
            <person name="Boulygina E."/>
            <person name="Tsygankova S."/>
            <person name="Khrameeva E."/>
            <person name="Chekanov N."/>
            <person name="Fan G."/>
            <person name="Xiao A."/>
            <person name="Zhang H."/>
            <person name="Xu X."/>
            <person name="Yang H."/>
            <person name="Solovyev V."/>
            <person name="Lee S.M."/>
            <person name="Liu X."/>
            <person name="Afonnikov D.A."/>
            <person name="Skryabin K.G."/>
        </authorList>
    </citation>
    <scope>NUCLEOTIDE SEQUENCE [LARGE SCALE GENOMIC DNA]</scope>
    <source>
        <strain evidence="2">AK-0245</strain>
        <tissue evidence="2">Whole organism</tissue>
    </source>
</reference>
<dbReference type="AlphaFoldDB" id="A0A4S2M1M1"/>
<dbReference type="Proteomes" id="UP000308267">
    <property type="component" value="Unassembled WGS sequence"/>
</dbReference>
<sequence>MDYTNTPDVPPDSESVHAPEGKSPAEILPHPTSQSTFDLLEPPKEEVASSNQEMESYYNRKHDAKWRHFAIGQSVLVKDYHGNCVSWRLGRSTCRFENVICVVGVGSET</sequence>
<organism evidence="2 3">
    <name type="scientific">Opisthorchis felineus</name>
    <dbReference type="NCBI Taxonomy" id="147828"/>
    <lineage>
        <taxon>Eukaryota</taxon>
        <taxon>Metazoa</taxon>
        <taxon>Spiralia</taxon>
        <taxon>Lophotrochozoa</taxon>
        <taxon>Platyhelminthes</taxon>
        <taxon>Trematoda</taxon>
        <taxon>Digenea</taxon>
        <taxon>Opisthorchiida</taxon>
        <taxon>Opisthorchiata</taxon>
        <taxon>Opisthorchiidae</taxon>
        <taxon>Opisthorchis</taxon>
    </lineage>
</organism>